<comment type="caution">
    <text evidence="2">The sequence shown here is derived from an EMBL/GenBank/DDBJ whole genome shotgun (WGS) entry which is preliminary data.</text>
</comment>
<feature type="region of interest" description="Disordered" evidence="1">
    <location>
        <begin position="1"/>
        <end position="61"/>
    </location>
</feature>
<proteinExistence type="predicted"/>
<organism evidence="2 3">
    <name type="scientific">Mugilogobius chulae</name>
    <name type="common">yellowstripe goby</name>
    <dbReference type="NCBI Taxonomy" id="88201"/>
    <lineage>
        <taxon>Eukaryota</taxon>
        <taxon>Metazoa</taxon>
        <taxon>Chordata</taxon>
        <taxon>Craniata</taxon>
        <taxon>Vertebrata</taxon>
        <taxon>Euteleostomi</taxon>
        <taxon>Actinopterygii</taxon>
        <taxon>Neopterygii</taxon>
        <taxon>Teleostei</taxon>
        <taxon>Neoteleostei</taxon>
        <taxon>Acanthomorphata</taxon>
        <taxon>Gobiaria</taxon>
        <taxon>Gobiiformes</taxon>
        <taxon>Gobioidei</taxon>
        <taxon>Gobiidae</taxon>
        <taxon>Gobionellinae</taxon>
        <taxon>Mugilogobius</taxon>
    </lineage>
</organism>
<sequence length="156" mass="18242">MRQKRREIGTKSRRGRKDGRQKGKRPKRRRKRREINMRENAPCQDNKQESKKCWTRAEEQPSQLSLRLVREINYVLAGKTEREGKEVRGGGEGEGNSRLMCLTRGYVESGERSKKKSGKVRSCQAGFGERDKEEGSKQKEQVHVQREKMWSIPTRP</sequence>
<evidence type="ECO:0000313" key="2">
    <source>
        <dbReference type="EMBL" id="KAK7879949.1"/>
    </source>
</evidence>
<feature type="compositionally biased region" description="Basic and acidic residues" evidence="1">
    <location>
        <begin position="46"/>
        <end position="59"/>
    </location>
</feature>
<feature type="compositionally biased region" description="Basic residues" evidence="1">
    <location>
        <begin position="11"/>
        <end position="33"/>
    </location>
</feature>
<protein>
    <submittedName>
        <fullName evidence="2">Uncharacterized protein</fullName>
    </submittedName>
</protein>
<accession>A0AAW0MIV3</accession>
<feature type="compositionally biased region" description="Basic and acidic residues" evidence="1">
    <location>
        <begin position="128"/>
        <end position="149"/>
    </location>
</feature>
<gene>
    <name evidence="2" type="ORF">WMY93_033386</name>
</gene>
<feature type="region of interest" description="Disordered" evidence="1">
    <location>
        <begin position="107"/>
        <end position="156"/>
    </location>
</feature>
<reference evidence="3" key="1">
    <citation type="submission" date="2024-04" db="EMBL/GenBank/DDBJ databases">
        <title>Salinicola lusitanus LLJ914,a marine bacterium isolated from the Okinawa Trough.</title>
        <authorList>
            <person name="Li J."/>
        </authorList>
    </citation>
    <scope>NUCLEOTIDE SEQUENCE [LARGE SCALE GENOMIC DNA]</scope>
</reference>
<evidence type="ECO:0000313" key="3">
    <source>
        <dbReference type="Proteomes" id="UP001460270"/>
    </source>
</evidence>
<dbReference type="Proteomes" id="UP001460270">
    <property type="component" value="Unassembled WGS sequence"/>
</dbReference>
<keyword evidence="3" id="KW-1185">Reference proteome</keyword>
<evidence type="ECO:0000256" key="1">
    <source>
        <dbReference type="SAM" id="MobiDB-lite"/>
    </source>
</evidence>
<name>A0AAW0MIV3_9GOBI</name>
<feature type="compositionally biased region" description="Basic and acidic residues" evidence="1">
    <location>
        <begin position="1"/>
        <end position="10"/>
    </location>
</feature>
<dbReference type="EMBL" id="JBBPFD010000168">
    <property type="protein sequence ID" value="KAK7879949.1"/>
    <property type="molecule type" value="Genomic_DNA"/>
</dbReference>
<dbReference type="AlphaFoldDB" id="A0AAW0MIV3"/>